<evidence type="ECO:0000256" key="2">
    <source>
        <dbReference type="ARBA" id="ARBA00022692"/>
    </source>
</evidence>
<evidence type="ECO:0000256" key="3">
    <source>
        <dbReference type="ARBA" id="ARBA00022989"/>
    </source>
</evidence>
<keyword evidence="2" id="KW-0812">Transmembrane</keyword>
<reference evidence="9" key="1">
    <citation type="submission" date="2021-01" db="EMBL/GenBank/DDBJ databases">
        <authorList>
            <person name="Corre E."/>
            <person name="Pelletier E."/>
            <person name="Niang G."/>
            <person name="Scheremetjew M."/>
            <person name="Finn R."/>
            <person name="Kale V."/>
            <person name="Holt S."/>
            <person name="Cochrane G."/>
            <person name="Meng A."/>
            <person name="Brown T."/>
            <person name="Cohen L."/>
        </authorList>
    </citation>
    <scope>NUCLEOTIDE SEQUENCE</scope>
    <source>
        <strain evidence="9">CCMP325</strain>
    </source>
</reference>
<gene>
    <name evidence="9" type="ORF">HPHI1048_LOCUS2401</name>
</gene>
<feature type="domain" description="Receptor ligand binding region" evidence="8">
    <location>
        <begin position="443"/>
        <end position="804"/>
    </location>
</feature>
<dbReference type="InterPro" id="IPR050726">
    <property type="entry name" value="mGluR"/>
</dbReference>
<organism evidence="9">
    <name type="scientific">Hanusia phi</name>
    <dbReference type="NCBI Taxonomy" id="3032"/>
    <lineage>
        <taxon>Eukaryota</taxon>
        <taxon>Cryptophyceae</taxon>
        <taxon>Pyrenomonadales</taxon>
        <taxon>Geminigeraceae</taxon>
        <taxon>Hanusia</taxon>
    </lineage>
</organism>
<feature type="domain" description="Receptor ligand binding region" evidence="8">
    <location>
        <begin position="45"/>
        <end position="383"/>
    </location>
</feature>
<sequence>MLAYLVLFLVFSHFVSIPGCHANNISIGGLFATELGSLYWENAALSAARIAILSINEDSAILPNFKLSLNVIDTSISESLCTISNVSSQSIHAVKERLIRSAIESEINRSHPVAMIGPAFSNETMIVNKILDAYGILQMGYSTEDLSLSNKSLYPLYSRVCPSAADTGRAFADIAYLLKIKHCQIIVENARTYSDLSDSFQAAVFGKVRIEENYTWNFGNETELRILISKFSSLSMLSTNVFLFLSLESKIVFFQEISLMNISDKYFWFSTDFEVPLNFKNLPDSYIGISYEANSTAVAFQKLRSVWSSLPRSAYPGVDQLESNVYIPAAYDAVYAIALAIQEVVKNGADQVHNSTALMAALRRVNFEGATGPISFKFNNDLGLTRFVINIKTDSKYSLLGVWTSAAGVQLDQQQLQVILTGKPESFINVGGIFQYWSRDHAAAALVAVERINRNVSFLPGIRLNLELQNITPVRAIPPQNYLKTFFFEAVMSNLTSPPPGAAPAIAAAGVGYSNDVEVFSPLFTHDKRLLVSHTAASPTFSNKTLYPFFSRVCYSSAVEAIALADLTAFLKASSIKLITCDDSYCQGLANHFKARIKANAVKVVDELVLATAENSFVADNNGVVLMQNFALKTCNTTVIVLCIHYYIAEQIFIAFNQLNLTSNFSWIAGEDVSTANPALLPNGILSLRSYIPDPSTQLDAMINYWKQLDVSGYDAVMQSYFRSGLQEMVDRGQEHIYIVFAYDAIYAIAHAIRNLVRQGYVIFDGVQVKDALRSVRFDGASGSVSFDQNLDRLGGSYLVINYNQPVWREIARWYEGAIHPIYLVALPYEQWLQDAIVWPSGKINLNGSVCPGQASQSNGTMVLVVSLLASALALCSLMSFGLWYSLVQRRKSPLDGQPKRFRKQLEYVRHQLCLTEEDGFLLSSEKKGFFNRRKGVQTIENKYLEACAHFSLFEEFEAKHIDALYEFLSELREGLSKRDNSPNLGRMSRGADLGEPRLNGISHEEYVIHNDHCKLLHDFVLDTCQRLLRPTNSFQEDEDAPEPQLYNLTLEVSSITSDDADMADNYRRSSELFTDDFERRFAFFVEKVLKMSMWREQGMDLFLKLKGIIQKLLDILAHFCHLRYMEIHNDPFGKELITRSGCLASNYDDTRQDSPVIGAVRVSEEDLLELEFQKHKNLFHSSTSGFMISNETNFVSQLHTRAELLDLPFKRRVYEILMQRSTLVDLPPPDFSGVIHLTCSFSNGVSSVDLFPGRIKTRERMHEKLSKYINECYNCTWPYCARILDPIRVSVVCDGPEHLLEVLRWFSSPDTGMPICRIKNKFDPAYLSDGYRDLTLCVIFTDDLGLRIIAEIQLHDKRIHDLKLKMHRLYKVKRAETPDFQ</sequence>
<dbReference type="InterPro" id="IPR000337">
    <property type="entry name" value="GPCR_3"/>
</dbReference>
<dbReference type="InterPro" id="IPR028082">
    <property type="entry name" value="Peripla_BP_I"/>
</dbReference>
<dbReference type="PRINTS" id="PR00248">
    <property type="entry name" value="GPCRMGR"/>
</dbReference>
<dbReference type="GO" id="GO:0004930">
    <property type="term" value="F:G protein-coupled receptor activity"/>
    <property type="evidence" value="ECO:0007669"/>
    <property type="project" value="InterPro"/>
</dbReference>
<keyword evidence="5" id="KW-0675">Receptor</keyword>
<evidence type="ECO:0000256" key="5">
    <source>
        <dbReference type="ARBA" id="ARBA00023170"/>
    </source>
</evidence>
<evidence type="ECO:0000259" key="8">
    <source>
        <dbReference type="Pfam" id="PF01094"/>
    </source>
</evidence>
<comment type="subcellular location">
    <subcellularLocation>
        <location evidence="1">Membrane</location>
        <topology evidence="1">Multi-pass membrane protein</topology>
    </subcellularLocation>
</comment>
<evidence type="ECO:0000256" key="4">
    <source>
        <dbReference type="ARBA" id="ARBA00023136"/>
    </source>
</evidence>
<accession>A0A7S0DYM2</accession>
<feature type="signal peptide" evidence="7">
    <location>
        <begin position="1"/>
        <end position="22"/>
    </location>
</feature>
<evidence type="ECO:0000256" key="1">
    <source>
        <dbReference type="ARBA" id="ARBA00004141"/>
    </source>
</evidence>
<feature type="chain" id="PRO_5031370638" description="Receptor ligand binding region domain-containing protein" evidence="7">
    <location>
        <begin position="23"/>
        <end position="1382"/>
    </location>
</feature>
<dbReference type="PANTHER" id="PTHR24060">
    <property type="entry name" value="METABOTROPIC GLUTAMATE RECEPTOR"/>
    <property type="match status" value="1"/>
</dbReference>
<keyword evidence="3" id="KW-1133">Transmembrane helix</keyword>
<proteinExistence type="predicted"/>
<name>A0A7S0DYM2_9CRYP</name>
<dbReference type="InterPro" id="IPR001828">
    <property type="entry name" value="ANF_lig-bd_rcpt"/>
</dbReference>
<evidence type="ECO:0000256" key="7">
    <source>
        <dbReference type="SAM" id="SignalP"/>
    </source>
</evidence>
<keyword evidence="6" id="KW-0325">Glycoprotein</keyword>
<evidence type="ECO:0000313" key="9">
    <source>
        <dbReference type="EMBL" id="CAD8469352.1"/>
    </source>
</evidence>
<dbReference type="SUPFAM" id="SSF53822">
    <property type="entry name" value="Periplasmic binding protein-like I"/>
    <property type="match status" value="2"/>
</dbReference>
<dbReference type="GO" id="GO:0016020">
    <property type="term" value="C:membrane"/>
    <property type="evidence" value="ECO:0007669"/>
    <property type="project" value="UniProtKB-SubCell"/>
</dbReference>
<protein>
    <recommendedName>
        <fullName evidence="8">Receptor ligand binding region domain-containing protein</fullName>
    </recommendedName>
</protein>
<dbReference type="EMBL" id="HBEO01003394">
    <property type="protein sequence ID" value="CAD8469352.1"/>
    <property type="molecule type" value="Transcribed_RNA"/>
</dbReference>
<keyword evidence="4" id="KW-0472">Membrane</keyword>
<evidence type="ECO:0000256" key="6">
    <source>
        <dbReference type="ARBA" id="ARBA00023180"/>
    </source>
</evidence>
<dbReference type="Pfam" id="PF01094">
    <property type="entry name" value="ANF_receptor"/>
    <property type="match status" value="2"/>
</dbReference>
<keyword evidence="7" id="KW-0732">Signal</keyword>
<dbReference type="Gene3D" id="3.40.50.2300">
    <property type="match status" value="4"/>
</dbReference>